<name>A0A2N0A096_9LEPT</name>
<evidence type="ECO:0000313" key="1">
    <source>
        <dbReference type="EMBL" id="PJZ77727.1"/>
    </source>
</evidence>
<dbReference type="EMBL" id="NPEA01000004">
    <property type="protein sequence ID" value="PJZ77727.1"/>
    <property type="molecule type" value="Genomic_DNA"/>
</dbReference>
<protein>
    <submittedName>
        <fullName evidence="1">Uncharacterized protein</fullName>
    </submittedName>
</protein>
<gene>
    <name evidence="1" type="ORF">CH365_07545</name>
</gene>
<sequence length="340" mass="39404">MELIESNDWGLVEGYCLSRPSGVNIGIEKITFSFPIEDVEKLSLEKISIEDKDIPEHSKIEVQVSGRKVYLTYPLAQLFSGLALPGDSLDDEYHFLMKFDSELAGQKGCAIRTFENMEIEKLHLIQLVNVEGDDNELFQLQLWLIGNYNGAFYKLEETEDLINGGKVRRIMEDFWEKDDTHWKKKAQKKYQVEFNVVLENAQSVKDALGKISLETLNEDNLKKVMNKNAKVFFNSLGFVHPLLKILENLDIIEKEMGSVWRRAVSMKYPDNYESHRPGCHRDTVEMFVEYEKNLQKLKMFIKYLTRGLVDPLESFNSNLNVIEKLGKELVGPEFSIELRY</sequence>
<dbReference type="AlphaFoldDB" id="A0A2N0A096"/>
<dbReference type="OrthoDB" id="322336at2"/>
<organism evidence="1 2">
    <name type="scientific">Leptospira neocaledonica</name>
    <dbReference type="NCBI Taxonomy" id="2023192"/>
    <lineage>
        <taxon>Bacteria</taxon>
        <taxon>Pseudomonadati</taxon>
        <taxon>Spirochaetota</taxon>
        <taxon>Spirochaetia</taxon>
        <taxon>Leptospirales</taxon>
        <taxon>Leptospiraceae</taxon>
        <taxon>Leptospira</taxon>
    </lineage>
</organism>
<reference evidence="1 2" key="1">
    <citation type="submission" date="2017-07" db="EMBL/GenBank/DDBJ databases">
        <title>Leptospira spp. isolated from tropical soils.</title>
        <authorList>
            <person name="Thibeaux R."/>
            <person name="Iraola G."/>
            <person name="Ferres I."/>
            <person name="Bierque E."/>
            <person name="Girault D."/>
            <person name="Soupe-Gilbert M.-E."/>
            <person name="Picardeau M."/>
            <person name="Goarant C."/>
        </authorList>
    </citation>
    <scope>NUCLEOTIDE SEQUENCE [LARGE SCALE GENOMIC DNA]</scope>
    <source>
        <strain evidence="1 2">ES4-C-A1</strain>
    </source>
</reference>
<dbReference type="RefSeq" id="WP_100768268.1">
    <property type="nucleotide sequence ID" value="NZ_NPEA01000004.1"/>
</dbReference>
<comment type="caution">
    <text evidence="1">The sequence shown here is derived from an EMBL/GenBank/DDBJ whole genome shotgun (WGS) entry which is preliminary data.</text>
</comment>
<dbReference type="Proteomes" id="UP000231843">
    <property type="component" value="Unassembled WGS sequence"/>
</dbReference>
<keyword evidence="2" id="KW-1185">Reference proteome</keyword>
<proteinExistence type="predicted"/>
<accession>A0A2N0A096</accession>
<evidence type="ECO:0000313" key="2">
    <source>
        <dbReference type="Proteomes" id="UP000231843"/>
    </source>
</evidence>